<dbReference type="Pfam" id="PF17954">
    <property type="entry name" value="Pirin_C_2"/>
    <property type="match status" value="1"/>
</dbReference>
<organism evidence="6 7">
    <name type="scientific">Paenibacillus woosongensis</name>
    <dbReference type="NCBI Taxonomy" id="307580"/>
    <lineage>
        <taxon>Bacteria</taxon>
        <taxon>Bacillati</taxon>
        <taxon>Bacillota</taxon>
        <taxon>Bacilli</taxon>
        <taxon>Bacillales</taxon>
        <taxon>Paenibacillaceae</taxon>
        <taxon>Paenibacillus</taxon>
    </lineage>
</organism>
<feature type="binding site" evidence="2">
    <location>
        <position position="103"/>
    </location>
    <ligand>
        <name>Fe cation</name>
        <dbReference type="ChEBI" id="CHEBI:24875"/>
    </ligand>
</feature>
<evidence type="ECO:0000313" key="7">
    <source>
        <dbReference type="Proteomes" id="UP000447876"/>
    </source>
</evidence>
<proteinExistence type="inferred from homology"/>
<dbReference type="AlphaFoldDB" id="A0A7X3CQ06"/>
<feature type="domain" description="Pirin N-terminal" evidence="4">
    <location>
        <begin position="13"/>
        <end position="118"/>
    </location>
</feature>
<evidence type="ECO:0000256" key="1">
    <source>
        <dbReference type="ARBA" id="ARBA00008416"/>
    </source>
</evidence>
<keyword evidence="2" id="KW-0479">Metal-binding</keyword>
<dbReference type="OrthoDB" id="321327at2"/>
<evidence type="ECO:0000259" key="5">
    <source>
        <dbReference type="Pfam" id="PF17954"/>
    </source>
</evidence>
<dbReference type="InterPro" id="IPR003829">
    <property type="entry name" value="Pirin_N_dom"/>
</dbReference>
<sequence>MIKVVTAEERHTSDKGAIHSEFSFSFADYDDPSNAHFGCLLALNDNVVQPGQGLAPHPHHDLEIVTYVVSGTLRHEDDLGNRQDLAAGSVQVMSAGAGIRHSESNPSATEPVRFIQMWFLPAKRNLKPAWACQWFPGQERKGLLKPVIAPEEGSGSLRINQDVRLYIPKLQTGEELALPFSSERRTHLFMLAGHIDLYCGKQKFSLRPGDAARIRNAEELSVCSTGSEEAAEFILIDLP</sequence>
<feature type="domain" description="Quercetin 2,3-dioxygenase C-terminal cupin" evidence="5">
    <location>
        <begin position="147"/>
        <end position="238"/>
    </location>
</feature>
<dbReference type="InterPro" id="IPR014710">
    <property type="entry name" value="RmlC-like_jellyroll"/>
</dbReference>
<dbReference type="SUPFAM" id="SSF51182">
    <property type="entry name" value="RmlC-like cupins"/>
    <property type="match status" value="1"/>
</dbReference>
<dbReference type="EMBL" id="WNZW01000007">
    <property type="protein sequence ID" value="MUG46605.1"/>
    <property type="molecule type" value="Genomic_DNA"/>
</dbReference>
<dbReference type="Proteomes" id="UP000447876">
    <property type="component" value="Unassembled WGS sequence"/>
</dbReference>
<dbReference type="InterPro" id="IPR012093">
    <property type="entry name" value="Pirin"/>
</dbReference>
<feature type="binding site" evidence="2">
    <location>
        <position position="57"/>
    </location>
    <ligand>
        <name>Fe cation</name>
        <dbReference type="ChEBI" id="CHEBI:24875"/>
    </ligand>
</feature>
<evidence type="ECO:0000256" key="3">
    <source>
        <dbReference type="RuleBase" id="RU003457"/>
    </source>
</evidence>
<comment type="cofactor">
    <cofactor evidence="2">
        <name>Fe cation</name>
        <dbReference type="ChEBI" id="CHEBI:24875"/>
    </cofactor>
    <text evidence="2">Binds 1 Fe cation per subunit.</text>
</comment>
<dbReference type="GO" id="GO:0046872">
    <property type="term" value="F:metal ion binding"/>
    <property type="evidence" value="ECO:0007669"/>
    <property type="project" value="UniProtKB-KW"/>
</dbReference>
<keyword evidence="2" id="KW-0408">Iron</keyword>
<gene>
    <name evidence="6" type="ORF">GNP95_16580</name>
</gene>
<protein>
    <submittedName>
        <fullName evidence="6">Cupin domain-containing protein</fullName>
    </submittedName>
</protein>
<reference evidence="6 7" key="1">
    <citation type="submission" date="2019-11" db="EMBL/GenBank/DDBJ databases">
        <title>Draft genome sequences of five Paenibacillus species of dairy origin.</title>
        <authorList>
            <person name="Olajide A.M."/>
            <person name="Chen S."/>
            <person name="Lapointe G."/>
        </authorList>
    </citation>
    <scope>NUCLEOTIDE SEQUENCE [LARGE SCALE GENOMIC DNA]</scope>
    <source>
        <strain evidence="6 7">12CR55</strain>
    </source>
</reference>
<dbReference type="Pfam" id="PF02678">
    <property type="entry name" value="Pirin"/>
    <property type="match status" value="1"/>
</dbReference>
<accession>A0A7X3CQ06</accession>
<comment type="similarity">
    <text evidence="1 3">Belongs to the pirin family.</text>
</comment>
<evidence type="ECO:0000313" key="6">
    <source>
        <dbReference type="EMBL" id="MUG46605.1"/>
    </source>
</evidence>
<dbReference type="Gene3D" id="2.60.120.10">
    <property type="entry name" value="Jelly Rolls"/>
    <property type="match status" value="2"/>
</dbReference>
<dbReference type="CDD" id="cd02910">
    <property type="entry name" value="cupin_Yhhw_N"/>
    <property type="match status" value="1"/>
</dbReference>
<dbReference type="RefSeq" id="WP_155611994.1">
    <property type="nucleotide sequence ID" value="NZ_WNZW01000007.1"/>
</dbReference>
<evidence type="ECO:0000256" key="2">
    <source>
        <dbReference type="PIRSR" id="PIRSR006232-1"/>
    </source>
</evidence>
<feature type="binding site" evidence="2">
    <location>
        <position position="101"/>
    </location>
    <ligand>
        <name>Fe cation</name>
        <dbReference type="ChEBI" id="CHEBI:24875"/>
    </ligand>
</feature>
<dbReference type="InterPro" id="IPR041602">
    <property type="entry name" value="Quercetinase_C"/>
</dbReference>
<evidence type="ECO:0000259" key="4">
    <source>
        <dbReference type="Pfam" id="PF02678"/>
    </source>
</evidence>
<dbReference type="InterPro" id="IPR011051">
    <property type="entry name" value="RmlC_Cupin_sf"/>
</dbReference>
<dbReference type="PANTHER" id="PTHR43212:SF3">
    <property type="entry name" value="QUERCETIN 2,3-DIOXYGENASE"/>
    <property type="match status" value="1"/>
</dbReference>
<name>A0A7X3CQ06_9BACL</name>
<dbReference type="PIRSF" id="PIRSF006232">
    <property type="entry name" value="Pirin"/>
    <property type="match status" value="1"/>
</dbReference>
<feature type="binding site" evidence="2">
    <location>
        <position position="59"/>
    </location>
    <ligand>
        <name>Fe cation</name>
        <dbReference type="ChEBI" id="CHEBI:24875"/>
    </ligand>
</feature>
<dbReference type="PANTHER" id="PTHR43212">
    <property type="entry name" value="QUERCETIN 2,3-DIOXYGENASE"/>
    <property type="match status" value="1"/>
</dbReference>
<comment type="caution">
    <text evidence="6">The sequence shown here is derived from an EMBL/GenBank/DDBJ whole genome shotgun (WGS) entry which is preliminary data.</text>
</comment>